<dbReference type="RefSeq" id="WP_271148231.1">
    <property type="nucleotide sequence ID" value="NZ_CP115859.1"/>
</dbReference>
<name>A0ABY7QJP2_9FLAO</name>
<proteinExistence type="predicted"/>
<organism evidence="1 2">
    <name type="scientific">Chryseobacterium camelliae</name>
    <dbReference type="NCBI Taxonomy" id="1265445"/>
    <lineage>
        <taxon>Bacteria</taxon>
        <taxon>Pseudomonadati</taxon>
        <taxon>Bacteroidota</taxon>
        <taxon>Flavobacteriia</taxon>
        <taxon>Flavobacteriales</taxon>
        <taxon>Weeksellaceae</taxon>
        <taxon>Chryseobacterium group</taxon>
        <taxon>Chryseobacterium</taxon>
    </lineage>
</organism>
<dbReference type="Proteomes" id="UP001210978">
    <property type="component" value="Chromosome"/>
</dbReference>
<sequence>MRKVKISARIIFIPWYVVDGKHVRIKTVDFLNFLVFLNIMVAKIGKEREYVLIENNIIRIIEVSDIVQMLLRWLDENFVKFEEEVPIDDVKEAFINKSSMLFDKTTLFFLKEIEFKQKFDPKDESYFYFLNTAVKVDKGGIHLIKYTDLQWLIMEEQVVKRDFFLPKKPLDKLTIPYQIFIWNIAGQDEVRYKAFMSVIGYLLHRYQDAANAKAINLLDETEETDLAEGGRGKSLFVKAIGFMVTVCALSGKDFTRNNIFAFQRVNRYTSVLLIDDAGHNLRFEVFYNRITDGFAVNVKYKQEYHIPFEESPKVVITSNHILKALAGNSTDRRRYEIELSSHYGKDLTVYDDFGHYFFTDWDQKQWDEFTLYMLSCVQLYLIEGLIEAPSIHLNERRLVSELGIEFLDFMEEELNGKTKLHKKELFSKFSKGGYVNQRYLPNQRTFTTKVKKYLEYKDIPYRETPLNTRMYFEILTEKDLKPMITIDSVDTDYRTVDTTNKLTRLVNQLQKFFSTGTDNTTKN</sequence>
<dbReference type="EMBL" id="CP115859">
    <property type="protein sequence ID" value="WBV59882.1"/>
    <property type="molecule type" value="Genomic_DNA"/>
</dbReference>
<reference evidence="1 2" key="1">
    <citation type="submission" date="2023-01" db="EMBL/GenBank/DDBJ databases">
        <title>Complete genome of Chryseobacterium camelliae VAN22-5A.</title>
        <authorList>
            <person name="Zong G."/>
            <person name="Cao G."/>
        </authorList>
    </citation>
    <scope>NUCLEOTIDE SEQUENCE [LARGE SCALE GENOMIC DNA]</scope>
    <source>
        <strain evidence="1 2">VAN22-5A</strain>
    </source>
</reference>
<keyword evidence="2" id="KW-1185">Reference proteome</keyword>
<evidence type="ECO:0000313" key="1">
    <source>
        <dbReference type="EMBL" id="WBV59882.1"/>
    </source>
</evidence>
<accession>A0ABY7QJP2</accession>
<protein>
    <submittedName>
        <fullName evidence="1">Uncharacterized protein</fullName>
    </submittedName>
</protein>
<gene>
    <name evidence="1" type="ORF">PFY12_12615</name>
</gene>
<evidence type="ECO:0000313" key="2">
    <source>
        <dbReference type="Proteomes" id="UP001210978"/>
    </source>
</evidence>